<keyword evidence="6" id="KW-0560">Oxidoreductase</keyword>
<evidence type="ECO:0000256" key="2">
    <source>
        <dbReference type="ARBA" id="ARBA00008749"/>
    </source>
</evidence>
<keyword evidence="3 10" id="KW-0812">Transmembrane</keyword>
<evidence type="ECO:0000313" key="12">
    <source>
        <dbReference type="EMBL" id="OGN32898.1"/>
    </source>
</evidence>
<comment type="caution">
    <text evidence="12">The sequence shown here is derived from an EMBL/GenBank/DDBJ whole genome shotgun (WGS) entry which is preliminary data.</text>
</comment>
<evidence type="ECO:0000313" key="13">
    <source>
        <dbReference type="Proteomes" id="UP000178155"/>
    </source>
</evidence>
<evidence type="ECO:0000256" key="6">
    <source>
        <dbReference type="ARBA" id="ARBA00023002"/>
    </source>
</evidence>
<organism evidence="12 13">
    <name type="scientific">Candidatus Yanofskybacteria bacterium RIFCSPLOWO2_02_FULL_47_9b</name>
    <dbReference type="NCBI Taxonomy" id="1802708"/>
    <lineage>
        <taxon>Bacteria</taxon>
        <taxon>Candidatus Yanofskyibacteriota</taxon>
    </lineage>
</organism>
<evidence type="ECO:0000256" key="7">
    <source>
        <dbReference type="ARBA" id="ARBA00023004"/>
    </source>
</evidence>
<dbReference type="PRINTS" id="PR00075">
    <property type="entry name" value="FACDDSATRASE"/>
</dbReference>
<dbReference type="PANTHER" id="PTHR11351:SF3">
    <property type="entry name" value="BLL4393 PROTEIN"/>
    <property type="match status" value="1"/>
</dbReference>
<evidence type="ECO:0000256" key="4">
    <source>
        <dbReference type="ARBA" id="ARBA00022832"/>
    </source>
</evidence>
<comment type="similarity">
    <text evidence="2">Belongs to the fatty acid desaturase type 2 family.</text>
</comment>
<reference evidence="12 13" key="1">
    <citation type="journal article" date="2016" name="Nat. Commun.">
        <title>Thousands of microbial genomes shed light on interconnected biogeochemical processes in an aquifer system.</title>
        <authorList>
            <person name="Anantharaman K."/>
            <person name="Brown C.T."/>
            <person name="Hug L.A."/>
            <person name="Sharon I."/>
            <person name="Castelle C.J."/>
            <person name="Probst A.J."/>
            <person name="Thomas B.C."/>
            <person name="Singh A."/>
            <person name="Wilkins M.J."/>
            <person name="Karaoz U."/>
            <person name="Brodie E.L."/>
            <person name="Williams K.H."/>
            <person name="Hubbard S.S."/>
            <person name="Banfield J.F."/>
        </authorList>
    </citation>
    <scope>NUCLEOTIDE SEQUENCE [LARGE SCALE GENOMIC DNA]</scope>
</reference>
<keyword evidence="4" id="KW-0276">Fatty acid metabolism</keyword>
<comment type="subcellular location">
    <subcellularLocation>
        <location evidence="1">Membrane</location>
        <topology evidence="1">Multi-pass membrane protein</topology>
    </subcellularLocation>
</comment>
<feature type="transmembrane region" description="Helical" evidence="10">
    <location>
        <begin position="77"/>
        <end position="97"/>
    </location>
</feature>
<keyword evidence="8" id="KW-0443">Lipid metabolism</keyword>
<evidence type="ECO:0000256" key="3">
    <source>
        <dbReference type="ARBA" id="ARBA00022692"/>
    </source>
</evidence>
<evidence type="ECO:0000256" key="1">
    <source>
        <dbReference type="ARBA" id="ARBA00004141"/>
    </source>
</evidence>
<dbReference type="AlphaFoldDB" id="A0A1F8H793"/>
<feature type="transmembrane region" description="Helical" evidence="10">
    <location>
        <begin position="16"/>
        <end position="37"/>
    </location>
</feature>
<dbReference type="InterPro" id="IPR015876">
    <property type="entry name" value="Acyl-CoA_DS"/>
</dbReference>
<dbReference type="EMBL" id="MGKW01000045">
    <property type="protein sequence ID" value="OGN32898.1"/>
    <property type="molecule type" value="Genomic_DNA"/>
</dbReference>
<keyword evidence="9 10" id="KW-0472">Membrane</keyword>
<evidence type="ECO:0000256" key="9">
    <source>
        <dbReference type="ARBA" id="ARBA00023136"/>
    </source>
</evidence>
<evidence type="ECO:0000259" key="11">
    <source>
        <dbReference type="Pfam" id="PF00487"/>
    </source>
</evidence>
<dbReference type="GO" id="GO:0016717">
    <property type="term" value="F:oxidoreductase activity, acting on paired donors, with oxidation of a pair of donors resulting in the reduction of molecular oxygen to two molecules of water"/>
    <property type="evidence" value="ECO:0007669"/>
    <property type="project" value="InterPro"/>
</dbReference>
<dbReference type="PANTHER" id="PTHR11351">
    <property type="entry name" value="ACYL-COA DESATURASE"/>
    <property type="match status" value="1"/>
</dbReference>
<dbReference type="CDD" id="cd01060">
    <property type="entry name" value="Membrane-FADS-like"/>
    <property type="match status" value="1"/>
</dbReference>
<dbReference type="Pfam" id="PF00487">
    <property type="entry name" value="FA_desaturase"/>
    <property type="match status" value="1"/>
</dbReference>
<evidence type="ECO:0000256" key="8">
    <source>
        <dbReference type="ARBA" id="ARBA00023098"/>
    </source>
</evidence>
<protein>
    <recommendedName>
        <fullName evidence="11">Fatty acid desaturase domain-containing protein</fullName>
    </recommendedName>
</protein>
<proteinExistence type="inferred from homology"/>
<feature type="domain" description="Fatty acid desaturase" evidence="11">
    <location>
        <begin position="48"/>
        <end position="258"/>
    </location>
</feature>
<dbReference type="GO" id="GO:0006631">
    <property type="term" value="P:fatty acid metabolic process"/>
    <property type="evidence" value="ECO:0007669"/>
    <property type="project" value="UniProtKB-KW"/>
</dbReference>
<dbReference type="Proteomes" id="UP000178155">
    <property type="component" value="Unassembled WGS sequence"/>
</dbReference>
<dbReference type="GO" id="GO:0016020">
    <property type="term" value="C:membrane"/>
    <property type="evidence" value="ECO:0007669"/>
    <property type="project" value="UniProtKB-SubCell"/>
</dbReference>
<keyword evidence="7" id="KW-0408">Iron</keyword>
<evidence type="ECO:0000256" key="5">
    <source>
        <dbReference type="ARBA" id="ARBA00022989"/>
    </source>
</evidence>
<feature type="transmembrane region" description="Helical" evidence="10">
    <location>
        <begin position="44"/>
        <end position="65"/>
    </location>
</feature>
<sequence>MAKKVVFLRPLSAGQYATMLTVIVVPFLALILAFVFIRPSGLNIGIFISGWLITGFGITIGYHRYFTHGGFETSPAFEVYLGVTGLMSWMGTIREWVTNHLAHHEHSDTAQDLHSPHVQGEDNFGVFSGLVHAHIGWMLKYRMTNGVDYLPIRISENKTIKILDKLLPLWLGLSLAIPPIMGGMITQSWHGIWTAFVWGSLVRICFVHHITWCVNSVCHLWGSRPFKKTRDLSRNNIALAILALGEGSHNCHHRFIRSPKHGLLSGQIDPSWWVIRFFEIIGVVWKASEKVPSEERIKSALAE</sequence>
<gene>
    <name evidence="12" type="ORF">A3I39_00530</name>
</gene>
<dbReference type="InterPro" id="IPR005804">
    <property type="entry name" value="FA_desaturase_dom"/>
</dbReference>
<feature type="transmembrane region" description="Helical" evidence="10">
    <location>
        <begin position="195"/>
        <end position="221"/>
    </location>
</feature>
<accession>A0A1F8H793</accession>
<evidence type="ECO:0000256" key="10">
    <source>
        <dbReference type="SAM" id="Phobius"/>
    </source>
</evidence>
<feature type="transmembrane region" description="Helical" evidence="10">
    <location>
        <begin position="167"/>
        <end position="189"/>
    </location>
</feature>
<name>A0A1F8H793_9BACT</name>
<keyword evidence="5 10" id="KW-1133">Transmembrane helix</keyword>